<feature type="signal peptide" evidence="4">
    <location>
        <begin position="1"/>
        <end position="30"/>
    </location>
</feature>
<dbReference type="Proteomes" id="UP001140949">
    <property type="component" value="Unassembled WGS sequence"/>
</dbReference>
<dbReference type="Pfam" id="PF00139">
    <property type="entry name" value="Lectin_legB"/>
    <property type="match status" value="2"/>
</dbReference>
<keyword evidence="3" id="KW-0472">Membrane</keyword>
<reference evidence="6" key="2">
    <citation type="submission" date="2023-04" db="EMBL/GenBank/DDBJ databases">
        <authorList>
            <person name="Bruccoleri R.E."/>
            <person name="Oakeley E.J."/>
            <person name="Faust A.-M."/>
            <person name="Dessus-Babus S."/>
            <person name="Altorfer M."/>
            <person name="Burckhardt D."/>
            <person name="Oertli M."/>
            <person name="Naumann U."/>
            <person name="Petersen F."/>
            <person name="Wong J."/>
        </authorList>
    </citation>
    <scope>NUCLEOTIDE SEQUENCE</scope>
    <source>
        <strain evidence="6">GSM-AAB239-AS_SAM_17_03QT</strain>
        <tissue evidence="6">Leaf</tissue>
    </source>
</reference>
<keyword evidence="3" id="KW-0812">Transmembrane</keyword>
<dbReference type="PANTHER" id="PTHR32401">
    <property type="entry name" value="CONCANAVALIN A-LIKE LECTIN FAMILY PROTEIN"/>
    <property type="match status" value="1"/>
</dbReference>
<evidence type="ECO:0000313" key="7">
    <source>
        <dbReference type="Proteomes" id="UP001140949"/>
    </source>
</evidence>
<dbReference type="InterPro" id="IPR001220">
    <property type="entry name" value="Legume_lectin_dom"/>
</dbReference>
<dbReference type="InterPro" id="IPR050258">
    <property type="entry name" value="Leguminous_Lectin"/>
</dbReference>
<reference evidence="6" key="1">
    <citation type="journal article" date="2023" name="GigaByte">
        <title>Genome assembly of the bearded iris, Iris pallida Lam.</title>
        <authorList>
            <person name="Bruccoleri R.E."/>
            <person name="Oakeley E.J."/>
            <person name="Faust A.M.E."/>
            <person name="Altorfer M."/>
            <person name="Dessus-Babus S."/>
            <person name="Burckhardt D."/>
            <person name="Oertli M."/>
            <person name="Naumann U."/>
            <person name="Petersen F."/>
            <person name="Wong J."/>
        </authorList>
    </citation>
    <scope>NUCLEOTIDE SEQUENCE</scope>
    <source>
        <strain evidence="6">GSM-AAB239-AS_SAM_17_03QT</strain>
    </source>
</reference>
<evidence type="ECO:0000256" key="4">
    <source>
        <dbReference type="SAM" id="SignalP"/>
    </source>
</evidence>
<dbReference type="SUPFAM" id="SSF49899">
    <property type="entry name" value="Concanavalin A-like lectins/glucanases"/>
    <property type="match status" value="1"/>
</dbReference>
<organism evidence="6 7">
    <name type="scientific">Iris pallida</name>
    <name type="common">Sweet iris</name>
    <dbReference type="NCBI Taxonomy" id="29817"/>
    <lineage>
        <taxon>Eukaryota</taxon>
        <taxon>Viridiplantae</taxon>
        <taxon>Streptophyta</taxon>
        <taxon>Embryophyta</taxon>
        <taxon>Tracheophyta</taxon>
        <taxon>Spermatophyta</taxon>
        <taxon>Magnoliopsida</taxon>
        <taxon>Liliopsida</taxon>
        <taxon>Asparagales</taxon>
        <taxon>Iridaceae</taxon>
        <taxon>Iridoideae</taxon>
        <taxon>Irideae</taxon>
        <taxon>Iris</taxon>
    </lineage>
</organism>
<gene>
    <name evidence="6" type="ORF">M6B38_210870</name>
</gene>
<dbReference type="GO" id="GO:0016301">
    <property type="term" value="F:kinase activity"/>
    <property type="evidence" value="ECO:0007669"/>
    <property type="project" value="UniProtKB-KW"/>
</dbReference>
<keyword evidence="6" id="KW-0675">Receptor</keyword>
<evidence type="ECO:0000256" key="1">
    <source>
        <dbReference type="ARBA" id="ARBA00007606"/>
    </source>
</evidence>
<evidence type="ECO:0000256" key="3">
    <source>
        <dbReference type="SAM" id="Phobius"/>
    </source>
</evidence>
<dbReference type="AlphaFoldDB" id="A0AAX6E496"/>
<dbReference type="EMBL" id="JANAVB010040218">
    <property type="protein sequence ID" value="KAJ6798765.1"/>
    <property type="molecule type" value="Genomic_DNA"/>
</dbReference>
<dbReference type="PANTHER" id="PTHR32401:SF16">
    <property type="entry name" value="CONCANAVALIN A-LIKE LECTIN FAMILY PROTEIN"/>
    <property type="match status" value="1"/>
</dbReference>
<feature type="domain" description="Legume lectin" evidence="5">
    <location>
        <begin position="135"/>
        <end position="233"/>
    </location>
</feature>
<proteinExistence type="inferred from homology"/>
<dbReference type="GO" id="GO:0030246">
    <property type="term" value="F:carbohydrate binding"/>
    <property type="evidence" value="ECO:0007669"/>
    <property type="project" value="UniProtKB-KW"/>
</dbReference>
<keyword evidence="6" id="KW-0418">Kinase</keyword>
<keyword evidence="6" id="KW-0808">Transferase</keyword>
<evidence type="ECO:0000259" key="5">
    <source>
        <dbReference type="Pfam" id="PF00139"/>
    </source>
</evidence>
<comment type="similarity">
    <text evidence="1">Belongs to the leguminous lectin family.</text>
</comment>
<protein>
    <submittedName>
        <fullName evidence="6">L-type lectin-domain containing receptor kinase VIII.1-like</fullName>
    </submittedName>
</protein>
<evidence type="ECO:0000313" key="6">
    <source>
        <dbReference type="EMBL" id="KAJ6798765.1"/>
    </source>
</evidence>
<feature type="domain" description="Legume lectin" evidence="5">
    <location>
        <begin position="36"/>
        <end position="109"/>
    </location>
</feature>
<name>A0AAX6E496_IRIPA</name>
<feature type="transmembrane region" description="Helical" evidence="3">
    <location>
        <begin position="265"/>
        <end position="287"/>
    </location>
</feature>
<dbReference type="Gene3D" id="2.60.120.200">
    <property type="match status" value="1"/>
</dbReference>
<keyword evidence="2" id="KW-0430">Lectin</keyword>
<evidence type="ECO:0000256" key="2">
    <source>
        <dbReference type="ARBA" id="ARBA00022734"/>
    </source>
</evidence>
<sequence length="328" mass="36174">MVLWFSSFRYLFFFLLLVSFLFSTPRFLDAATTPPLSFTFERFEKNRTFHPEIALYGDAEISNSTVVSSSGRVAYDKPIRFSGATPGFSTYFSFSINGGTLAFLLAPMSVSPSGPAVLKVVFGTHVVQLQVCVGRRVSIRTSNLPALGLVMASGEELHSWIDYDGVSKRVQVRLSKSRASRPSNSLISYPADLSSVLWREEMSVGLSSWNRRNSAMIGSVLYDWSFAVKHGAPYTMHSEPLDPYLFSVKSREDAPVRVRRSNSPWKIGVALVIGAAFGALVASFVFYMRSKTVLGHPVAPVEYPEQNVEIGHEKVVAGGDMVGDKEKA</sequence>
<comment type="caution">
    <text evidence="6">The sequence shown here is derived from an EMBL/GenBank/DDBJ whole genome shotgun (WGS) entry which is preliminary data.</text>
</comment>
<dbReference type="InterPro" id="IPR013320">
    <property type="entry name" value="ConA-like_dom_sf"/>
</dbReference>
<keyword evidence="3" id="KW-1133">Transmembrane helix</keyword>
<keyword evidence="7" id="KW-1185">Reference proteome</keyword>
<feature type="chain" id="PRO_5043668544" evidence="4">
    <location>
        <begin position="31"/>
        <end position="328"/>
    </location>
</feature>
<keyword evidence="4" id="KW-0732">Signal</keyword>
<accession>A0AAX6E496</accession>